<name>A0ABS5PK63_9FIRM</name>
<dbReference type="Gene3D" id="3.40.50.300">
    <property type="entry name" value="P-loop containing nucleotide triphosphate hydrolases"/>
    <property type="match status" value="1"/>
</dbReference>
<dbReference type="InterPro" id="IPR017871">
    <property type="entry name" value="ABC_transporter-like_CS"/>
</dbReference>
<dbReference type="InterPro" id="IPR003439">
    <property type="entry name" value="ABC_transporter-like_ATP-bd"/>
</dbReference>
<protein>
    <submittedName>
        <fullName evidence="4">ABC transporter ATP-binding protein</fullName>
    </submittedName>
</protein>
<accession>A0ABS5PK63</accession>
<sequence length="260" mass="29109">MKLTCENINVTLDDKEIVKSLTLHAADNAFVGIVGPNGCGKSTFLKTVYRVLKPKAGTVFLDDANALKMSYRQSAQKLAVVAQHNHQDFDFTVGEVVMMGRAPHKRALERDHAEDFRIVNDALDRVQMGTFKERLFASLSGGEQQRVILARALAQKTQCLILDEPTNHLDIKYQLQMLELVKSMKMTVVAAIHDLNLAMMYCDYVYIMDAGRIVGHGKPEDALTEAMIEKVYGVRVKHMTDPESGCRMLAFLPSNKTHII</sequence>
<dbReference type="PROSITE" id="PS00211">
    <property type="entry name" value="ABC_TRANSPORTER_1"/>
    <property type="match status" value="1"/>
</dbReference>
<feature type="domain" description="ABC transporter" evidence="3">
    <location>
        <begin position="3"/>
        <end position="235"/>
    </location>
</feature>
<organism evidence="4 5">
    <name type="scientific">Fusibacter paucivorans</name>
    <dbReference type="NCBI Taxonomy" id="76009"/>
    <lineage>
        <taxon>Bacteria</taxon>
        <taxon>Bacillati</taxon>
        <taxon>Bacillota</taxon>
        <taxon>Clostridia</taxon>
        <taxon>Eubacteriales</taxon>
        <taxon>Eubacteriales Family XII. Incertae Sedis</taxon>
        <taxon>Fusibacter</taxon>
    </lineage>
</organism>
<evidence type="ECO:0000313" key="5">
    <source>
        <dbReference type="Proteomes" id="UP000746471"/>
    </source>
</evidence>
<dbReference type="EMBL" id="JAHBCL010000002">
    <property type="protein sequence ID" value="MBS7525386.1"/>
    <property type="molecule type" value="Genomic_DNA"/>
</dbReference>
<keyword evidence="5" id="KW-1185">Reference proteome</keyword>
<reference evidence="4 5" key="1">
    <citation type="submission" date="2021-05" db="EMBL/GenBank/DDBJ databases">
        <title>Fusibacter ferrireducens sp. nov., an anaerobic, sulfur- and Fe-reducing bacterium isolated from the mangrove sediment.</title>
        <authorList>
            <person name="Qiu D."/>
        </authorList>
    </citation>
    <scope>NUCLEOTIDE SEQUENCE [LARGE SCALE GENOMIC DNA]</scope>
    <source>
        <strain evidence="4 5">DSM 12116</strain>
    </source>
</reference>
<keyword evidence="1" id="KW-0547">Nucleotide-binding</keyword>
<dbReference type="SMART" id="SM00382">
    <property type="entry name" value="AAA"/>
    <property type="match status" value="1"/>
</dbReference>
<evidence type="ECO:0000313" key="4">
    <source>
        <dbReference type="EMBL" id="MBS7525386.1"/>
    </source>
</evidence>
<dbReference type="PANTHER" id="PTHR42794">
    <property type="entry name" value="HEMIN IMPORT ATP-BINDING PROTEIN HMUV"/>
    <property type="match status" value="1"/>
</dbReference>
<evidence type="ECO:0000256" key="1">
    <source>
        <dbReference type="ARBA" id="ARBA00022741"/>
    </source>
</evidence>
<dbReference type="RefSeq" id="WP_213235167.1">
    <property type="nucleotide sequence ID" value="NZ_JAHBCL010000002.1"/>
</dbReference>
<keyword evidence="2 4" id="KW-0067">ATP-binding</keyword>
<gene>
    <name evidence="4" type="ORF">KHM83_01700</name>
</gene>
<proteinExistence type="predicted"/>
<dbReference type="Proteomes" id="UP000746471">
    <property type="component" value="Unassembled WGS sequence"/>
</dbReference>
<dbReference type="SUPFAM" id="SSF52540">
    <property type="entry name" value="P-loop containing nucleoside triphosphate hydrolases"/>
    <property type="match status" value="1"/>
</dbReference>
<dbReference type="PANTHER" id="PTHR42794:SF2">
    <property type="entry name" value="ABC TRANSPORTER ATP-BINDING PROTEIN"/>
    <property type="match status" value="1"/>
</dbReference>
<dbReference type="CDD" id="cd03214">
    <property type="entry name" value="ABC_Iron-Siderophores_B12_Hemin"/>
    <property type="match status" value="1"/>
</dbReference>
<dbReference type="Pfam" id="PF00005">
    <property type="entry name" value="ABC_tran"/>
    <property type="match status" value="1"/>
</dbReference>
<comment type="caution">
    <text evidence="4">The sequence shown here is derived from an EMBL/GenBank/DDBJ whole genome shotgun (WGS) entry which is preliminary data.</text>
</comment>
<dbReference type="InterPro" id="IPR003593">
    <property type="entry name" value="AAA+_ATPase"/>
</dbReference>
<dbReference type="PROSITE" id="PS50893">
    <property type="entry name" value="ABC_TRANSPORTER_2"/>
    <property type="match status" value="1"/>
</dbReference>
<dbReference type="GO" id="GO:0005524">
    <property type="term" value="F:ATP binding"/>
    <property type="evidence" value="ECO:0007669"/>
    <property type="project" value="UniProtKB-KW"/>
</dbReference>
<dbReference type="InterPro" id="IPR027417">
    <property type="entry name" value="P-loop_NTPase"/>
</dbReference>
<evidence type="ECO:0000259" key="3">
    <source>
        <dbReference type="PROSITE" id="PS50893"/>
    </source>
</evidence>
<evidence type="ECO:0000256" key="2">
    <source>
        <dbReference type="ARBA" id="ARBA00022840"/>
    </source>
</evidence>